<evidence type="ECO:0000256" key="1">
    <source>
        <dbReference type="SAM" id="MobiDB-lite"/>
    </source>
</evidence>
<name>A0A2G9HVN2_9LAMI</name>
<dbReference type="STRING" id="429701.A0A2G9HVN2"/>
<feature type="compositionally biased region" description="Low complexity" evidence="1">
    <location>
        <begin position="26"/>
        <end position="40"/>
    </location>
</feature>
<dbReference type="PANTHER" id="PTHR33437:SF2">
    <property type="entry name" value="OS06G0361200 PROTEIN"/>
    <property type="match status" value="1"/>
</dbReference>
<evidence type="ECO:0000313" key="3">
    <source>
        <dbReference type="Proteomes" id="UP000231279"/>
    </source>
</evidence>
<evidence type="ECO:0008006" key="4">
    <source>
        <dbReference type="Google" id="ProtNLM"/>
    </source>
</evidence>
<dbReference type="CDD" id="cd00303">
    <property type="entry name" value="retropepsin_like"/>
    <property type="match status" value="1"/>
</dbReference>
<dbReference type="AlphaFoldDB" id="A0A2G9HVN2"/>
<accession>A0A2G9HVN2</accession>
<dbReference type="Proteomes" id="UP000231279">
    <property type="component" value="Unassembled WGS sequence"/>
</dbReference>
<dbReference type="OrthoDB" id="909915at2759"/>
<sequence length="772" mass="86967">MAHSLEAVEKSLPYFAGKNNNDGDSENSSASSTPRSTSSSLFTSNIVPVIVTNATTLEEQIANLTRAIEGLAKHVQEQDSQITKLMNKVDGSDTSRVMGKQPEAHDEAETSMKPQSKENEKLSVKEVQVSSDGLIPVDQLKEFIMGTIKDKLDGGSKSSLAYTKPYIQRIDNLKMLIGYQPPKFQQFDGKGNPKQHVAHFIETCNDVEMYGDHLVKQFVRSLKGNAFDCTRRAVSMIELTNSHQWKDEPTVYYINRWRNLSLNCKDRLSEASTIKMCIQGMHWGLRYILQGIQPKSFEKLATRAHDMELSMASSGVEGPPIQGSCTFKKKQEVKKKAKLPTKAPSKESMAVTTAVIKLRGKTANASDKNKDTSREWGQRKLTLKEMKSKQYPFLDSDVSGIFDDLLNANLIERPEMKRPEEVEKTDDPRYCKYYRLARHHIHDCFIFKDKIMQLANQGKISLEEDKATTNLISVEAGSHHDSIVSCSATSEQKISFDETRNMVEECMSAMTFIDDDLLLGSKSHNRPLFVAAYDQERRVNRILIDGGSAFNILPLRMMAELGISMDELASCNQEGQRALGIIRIQLLMDDMSSTALFHVIDAKTSYNMLLSRPWLHENGVVPSIWQQCFKYCEDGKVKKVLADDKPFTEAESHFADAKYYFEKGSKAKEDLSNEQDDQVEGSKVKSEALVNLDNGSKKTLDGFKLPKELILSLTKLDMKKSQPLKGFVRLVERAKVEHREFLNLQGKGCFDPKACNLLLKCRIQSAKTSLSR</sequence>
<comment type="caution">
    <text evidence="2">The sequence shown here is derived from an EMBL/GenBank/DDBJ whole genome shotgun (WGS) entry which is preliminary data.</text>
</comment>
<proteinExistence type="predicted"/>
<dbReference type="PANTHER" id="PTHR33437">
    <property type="entry name" value="OS06G0361200 PROTEIN"/>
    <property type="match status" value="1"/>
</dbReference>
<reference evidence="3" key="1">
    <citation type="journal article" date="2018" name="Gigascience">
        <title>Genome assembly of the Pink Ipe (Handroanthus impetiginosus, Bignoniaceae), a highly valued, ecologically keystone Neotropical timber forest tree.</title>
        <authorList>
            <person name="Silva-Junior O.B."/>
            <person name="Grattapaglia D."/>
            <person name="Novaes E."/>
            <person name="Collevatti R.G."/>
        </authorList>
    </citation>
    <scope>NUCLEOTIDE SEQUENCE [LARGE SCALE GENOMIC DNA]</scope>
    <source>
        <strain evidence="3">cv. UFG-1</strain>
    </source>
</reference>
<feature type="region of interest" description="Disordered" evidence="1">
    <location>
        <begin position="91"/>
        <end position="123"/>
    </location>
</feature>
<feature type="compositionally biased region" description="Basic and acidic residues" evidence="1">
    <location>
        <begin position="102"/>
        <end position="123"/>
    </location>
</feature>
<protein>
    <recommendedName>
        <fullName evidence="4">Retrotransposon gag domain-containing protein</fullName>
    </recommendedName>
</protein>
<keyword evidence="3" id="KW-1185">Reference proteome</keyword>
<gene>
    <name evidence="2" type="ORF">CDL12_05717</name>
</gene>
<feature type="region of interest" description="Disordered" evidence="1">
    <location>
        <begin position="1"/>
        <end position="40"/>
    </location>
</feature>
<organism evidence="2 3">
    <name type="scientific">Handroanthus impetiginosus</name>
    <dbReference type="NCBI Taxonomy" id="429701"/>
    <lineage>
        <taxon>Eukaryota</taxon>
        <taxon>Viridiplantae</taxon>
        <taxon>Streptophyta</taxon>
        <taxon>Embryophyta</taxon>
        <taxon>Tracheophyta</taxon>
        <taxon>Spermatophyta</taxon>
        <taxon>Magnoliopsida</taxon>
        <taxon>eudicotyledons</taxon>
        <taxon>Gunneridae</taxon>
        <taxon>Pentapetalae</taxon>
        <taxon>asterids</taxon>
        <taxon>lamiids</taxon>
        <taxon>Lamiales</taxon>
        <taxon>Bignoniaceae</taxon>
        <taxon>Crescentiina</taxon>
        <taxon>Tabebuia alliance</taxon>
        <taxon>Handroanthus</taxon>
    </lineage>
</organism>
<dbReference type="EMBL" id="NKXS01000921">
    <property type="protein sequence ID" value="PIN21577.1"/>
    <property type="molecule type" value="Genomic_DNA"/>
</dbReference>
<evidence type="ECO:0000313" key="2">
    <source>
        <dbReference type="EMBL" id="PIN21577.1"/>
    </source>
</evidence>